<dbReference type="EMBL" id="FUEG01000041">
    <property type="protein sequence ID" value="SJL17174.1"/>
    <property type="molecule type" value="Genomic_DNA"/>
</dbReference>
<evidence type="ECO:0000313" key="3">
    <source>
        <dbReference type="Proteomes" id="UP000219338"/>
    </source>
</evidence>
<dbReference type="AlphaFoldDB" id="A0A284S851"/>
<organism evidence="2 3">
    <name type="scientific">Armillaria ostoyae</name>
    <name type="common">Armillaria root rot fungus</name>
    <dbReference type="NCBI Taxonomy" id="47428"/>
    <lineage>
        <taxon>Eukaryota</taxon>
        <taxon>Fungi</taxon>
        <taxon>Dikarya</taxon>
        <taxon>Basidiomycota</taxon>
        <taxon>Agaricomycotina</taxon>
        <taxon>Agaricomycetes</taxon>
        <taxon>Agaricomycetidae</taxon>
        <taxon>Agaricales</taxon>
        <taxon>Marasmiineae</taxon>
        <taxon>Physalacriaceae</taxon>
        <taxon>Armillaria</taxon>
    </lineage>
</organism>
<dbReference type="OrthoDB" id="2817238at2759"/>
<sequence length="117" mass="12891">MVKLITKFAALSLAFIAPIVSAVDIQLCDDAYYVNCDWKYNVPIGKCLNSMASDGWAGFNDNVVSSYNQTNTGGCGVCYYFADDHCFEPLFNSSDATLDWFAEYNDQLSSIFCSQAA</sequence>
<proteinExistence type="predicted"/>
<feature type="chain" id="PRO_5012131289" evidence="1">
    <location>
        <begin position="23"/>
        <end position="117"/>
    </location>
</feature>
<keyword evidence="1" id="KW-0732">Signal</keyword>
<feature type="signal peptide" evidence="1">
    <location>
        <begin position="1"/>
        <end position="22"/>
    </location>
</feature>
<dbReference type="STRING" id="47428.A0A284S851"/>
<protein>
    <submittedName>
        <fullName evidence="2">Uncharacterized protein</fullName>
    </submittedName>
</protein>
<keyword evidence="3" id="KW-1185">Reference proteome</keyword>
<accession>A0A284S851</accession>
<dbReference type="Proteomes" id="UP000219338">
    <property type="component" value="Unassembled WGS sequence"/>
</dbReference>
<dbReference type="OMA" id="GWAGFND"/>
<evidence type="ECO:0000313" key="2">
    <source>
        <dbReference type="EMBL" id="SJL17174.1"/>
    </source>
</evidence>
<name>A0A284S851_ARMOS</name>
<reference evidence="3" key="1">
    <citation type="journal article" date="2017" name="Nat. Ecol. Evol.">
        <title>Genome expansion and lineage-specific genetic innovations in the forest pathogenic fungi Armillaria.</title>
        <authorList>
            <person name="Sipos G."/>
            <person name="Prasanna A.N."/>
            <person name="Walter M.C."/>
            <person name="O'Connor E."/>
            <person name="Balint B."/>
            <person name="Krizsan K."/>
            <person name="Kiss B."/>
            <person name="Hess J."/>
            <person name="Varga T."/>
            <person name="Slot J."/>
            <person name="Riley R."/>
            <person name="Boka B."/>
            <person name="Rigling D."/>
            <person name="Barry K."/>
            <person name="Lee J."/>
            <person name="Mihaltcheva S."/>
            <person name="LaButti K."/>
            <person name="Lipzen A."/>
            <person name="Waldron R."/>
            <person name="Moloney N.M."/>
            <person name="Sperisen C."/>
            <person name="Kredics L."/>
            <person name="Vagvoelgyi C."/>
            <person name="Patrignani A."/>
            <person name="Fitzpatrick D."/>
            <person name="Nagy I."/>
            <person name="Doyle S."/>
            <person name="Anderson J.B."/>
            <person name="Grigoriev I.V."/>
            <person name="Gueldener U."/>
            <person name="Muensterkoetter M."/>
            <person name="Nagy L.G."/>
        </authorList>
    </citation>
    <scope>NUCLEOTIDE SEQUENCE [LARGE SCALE GENOMIC DNA]</scope>
    <source>
        <strain evidence="3">C18/9</strain>
    </source>
</reference>
<gene>
    <name evidence="2" type="ORF">ARMOST_20718</name>
</gene>
<evidence type="ECO:0000256" key="1">
    <source>
        <dbReference type="SAM" id="SignalP"/>
    </source>
</evidence>